<evidence type="ECO:0000313" key="1">
    <source>
        <dbReference type="EMBL" id="GLA56193.1"/>
    </source>
</evidence>
<dbReference type="Proteomes" id="UP001144191">
    <property type="component" value="Unassembled WGS sequence"/>
</dbReference>
<proteinExistence type="predicted"/>
<dbReference type="Gene3D" id="1.10.510.10">
    <property type="entry name" value="Transferase(Phosphotransferase) domain 1"/>
    <property type="match status" value="1"/>
</dbReference>
<dbReference type="InterPro" id="IPR011009">
    <property type="entry name" value="Kinase-like_dom_sf"/>
</dbReference>
<name>A0A9W6ADP7_ASPNG</name>
<protein>
    <recommendedName>
        <fullName evidence="3">Protein kinase domain-containing protein</fullName>
    </recommendedName>
</protein>
<reference evidence="1" key="1">
    <citation type="submission" date="2022-07" db="EMBL/GenBank/DDBJ databases">
        <title>Taxonomy of Aspergillus series Nigri: significant species reduction supported by multi-species coalescent approaches.</title>
        <authorList>
            <person name="Bian C."/>
            <person name="Kusuya Y."/>
            <person name="Sklenar F."/>
            <person name="D'hooge E."/>
            <person name="Yaguchi T."/>
            <person name="Takahashi H."/>
            <person name="Hubka V."/>
        </authorList>
    </citation>
    <scope>NUCLEOTIDE SEQUENCE</scope>
    <source>
        <strain evidence="1">IFM 63604</strain>
    </source>
</reference>
<feature type="non-terminal residue" evidence="1">
    <location>
        <position position="1"/>
    </location>
</feature>
<comment type="caution">
    <text evidence="1">The sequence shown here is derived from an EMBL/GenBank/DDBJ whole genome shotgun (WGS) entry which is preliminary data.</text>
</comment>
<sequence length="139" mass="15449">LQLKNILLPAPPPEVLSDSEETVSSRPAPRKVLQERTIYTSSAFPAGYGLPLLDDLGEARFGKEKQNDNIMPNYYRAPKVIVKSDWDYKVDIWSVAMAWDIVSPKMIIDGKTVDGIWDDGAHIAELVALLGPPSPEFLK</sequence>
<organism evidence="1 2">
    <name type="scientific">Aspergillus niger</name>
    <dbReference type="NCBI Taxonomy" id="5061"/>
    <lineage>
        <taxon>Eukaryota</taxon>
        <taxon>Fungi</taxon>
        <taxon>Dikarya</taxon>
        <taxon>Ascomycota</taxon>
        <taxon>Pezizomycotina</taxon>
        <taxon>Eurotiomycetes</taxon>
        <taxon>Eurotiomycetidae</taxon>
        <taxon>Eurotiales</taxon>
        <taxon>Aspergillaceae</taxon>
        <taxon>Aspergillus</taxon>
        <taxon>Aspergillus subgen. Circumdati</taxon>
    </lineage>
</organism>
<gene>
    <name evidence="1" type="ORF">AnigIFM63604_005542</name>
</gene>
<evidence type="ECO:0008006" key="3">
    <source>
        <dbReference type="Google" id="ProtNLM"/>
    </source>
</evidence>
<evidence type="ECO:0000313" key="2">
    <source>
        <dbReference type="Proteomes" id="UP001144191"/>
    </source>
</evidence>
<dbReference type="AlphaFoldDB" id="A0A9W6ADP7"/>
<accession>A0A9W6ADP7</accession>
<dbReference type="SUPFAM" id="SSF56112">
    <property type="entry name" value="Protein kinase-like (PK-like)"/>
    <property type="match status" value="1"/>
</dbReference>
<dbReference type="EMBL" id="BRPB01000302">
    <property type="protein sequence ID" value="GLA56193.1"/>
    <property type="molecule type" value="Genomic_DNA"/>
</dbReference>